<dbReference type="Proteomes" id="UP000177416">
    <property type="component" value="Unassembled WGS sequence"/>
</dbReference>
<sequence length="150" mass="17332">MRTPVLTIERLQYLIFVQRESNLQAIYLSGGGEDMSPEHAKVLIAEDDPLIVKDMEFHLGEAGHDVVRKSATLTEAQAMISQIPALEKQYGAEKIIVVLGGNLGEWKMPEDRHNDSQVLLRLLKEQRLAFREIVFPVRLWMWERMPEERH</sequence>
<dbReference type="EMBL" id="MFJJ01000040">
    <property type="protein sequence ID" value="OGG13657.1"/>
    <property type="molecule type" value="Genomic_DNA"/>
</dbReference>
<proteinExistence type="predicted"/>
<reference evidence="1 2" key="1">
    <citation type="journal article" date="2016" name="Nat. Commun.">
        <title>Thousands of microbial genomes shed light on interconnected biogeochemical processes in an aquifer system.</title>
        <authorList>
            <person name="Anantharaman K."/>
            <person name="Brown C.T."/>
            <person name="Hug L.A."/>
            <person name="Sharon I."/>
            <person name="Castelle C.J."/>
            <person name="Probst A.J."/>
            <person name="Thomas B.C."/>
            <person name="Singh A."/>
            <person name="Wilkins M.J."/>
            <person name="Karaoz U."/>
            <person name="Brodie E.L."/>
            <person name="Williams K.H."/>
            <person name="Hubbard S.S."/>
            <person name="Banfield J.F."/>
        </authorList>
    </citation>
    <scope>NUCLEOTIDE SEQUENCE [LARGE SCALE GENOMIC DNA]</scope>
</reference>
<gene>
    <name evidence="1" type="ORF">A2875_03555</name>
</gene>
<dbReference type="AlphaFoldDB" id="A0A1F5ZNK7"/>
<comment type="caution">
    <text evidence="1">The sequence shown here is derived from an EMBL/GenBank/DDBJ whole genome shotgun (WGS) entry which is preliminary data.</text>
</comment>
<evidence type="ECO:0000313" key="2">
    <source>
        <dbReference type="Proteomes" id="UP000177416"/>
    </source>
</evidence>
<name>A0A1F5ZNK7_9BACT</name>
<evidence type="ECO:0000313" key="1">
    <source>
        <dbReference type="EMBL" id="OGG13657.1"/>
    </source>
</evidence>
<dbReference type="InterPro" id="IPR011006">
    <property type="entry name" value="CheY-like_superfamily"/>
</dbReference>
<evidence type="ECO:0008006" key="3">
    <source>
        <dbReference type="Google" id="ProtNLM"/>
    </source>
</evidence>
<accession>A0A1F5ZNK7</accession>
<dbReference type="Gene3D" id="3.40.50.2300">
    <property type="match status" value="1"/>
</dbReference>
<protein>
    <recommendedName>
        <fullName evidence="3">Response regulatory domain-containing protein</fullName>
    </recommendedName>
</protein>
<dbReference type="SUPFAM" id="SSF52172">
    <property type="entry name" value="CheY-like"/>
    <property type="match status" value="1"/>
</dbReference>
<organism evidence="1 2">
    <name type="scientific">Candidatus Gottesmanbacteria bacterium RIFCSPHIGHO2_01_FULL_46_14</name>
    <dbReference type="NCBI Taxonomy" id="1798380"/>
    <lineage>
        <taxon>Bacteria</taxon>
        <taxon>Candidatus Gottesmaniibacteriota</taxon>
    </lineage>
</organism>